<dbReference type="WBParaSite" id="PS1159_v2.g6228.t1">
    <property type="protein sequence ID" value="PS1159_v2.g6228.t1"/>
    <property type="gene ID" value="PS1159_v2.g6228"/>
</dbReference>
<reference evidence="2" key="1">
    <citation type="submission" date="2022-11" db="UniProtKB">
        <authorList>
            <consortium name="WormBaseParasite"/>
        </authorList>
    </citation>
    <scope>IDENTIFICATION</scope>
</reference>
<evidence type="ECO:0000313" key="1">
    <source>
        <dbReference type="Proteomes" id="UP000887580"/>
    </source>
</evidence>
<organism evidence="1 2">
    <name type="scientific">Panagrolaimus sp. PS1159</name>
    <dbReference type="NCBI Taxonomy" id="55785"/>
    <lineage>
        <taxon>Eukaryota</taxon>
        <taxon>Metazoa</taxon>
        <taxon>Ecdysozoa</taxon>
        <taxon>Nematoda</taxon>
        <taxon>Chromadorea</taxon>
        <taxon>Rhabditida</taxon>
        <taxon>Tylenchina</taxon>
        <taxon>Panagrolaimomorpha</taxon>
        <taxon>Panagrolaimoidea</taxon>
        <taxon>Panagrolaimidae</taxon>
        <taxon>Panagrolaimus</taxon>
    </lineage>
</organism>
<sequence>MTILSAYDKEVFNALGNVKNVSKMVDENHINGVGKIITDHGYEKHVMVSLAHRHFDLADNEVMLETPYGDIRVSKPVDIEALSSYGAEPILLACTNDNVWRPIGYGIEKASAAWNDQGFLEDVAVYLIKNNLHDKLLLASRIVQDDKKKNGYQYLETNYGATRTSEVKLVEDKYLEDAVKTTYGFTRGPNGEVELYCNDWCGCKDC</sequence>
<protein>
    <submittedName>
        <fullName evidence="2">Uncharacterized protein</fullName>
    </submittedName>
</protein>
<accession>A0AC35GK79</accession>
<name>A0AC35GK79_9BILA</name>
<proteinExistence type="predicted"/>
<dbReference type="Proteomes" id="UP000887580">
    <property type="component" value="Unplaced"/>
</dbReference>
<evidence type="ECO:0000313" key="2">
    <source>
        <dbReference type="WBParaSite" id="PS1159_v2.g6228.t1"/>
    </source>
</evidence>